<organism evidence="2 3">
    <name type="scientific">Pseudocohnilembus persalinus</name>
    <name type="common">Ciliate</name>
    <dbReference type="NCBI Taxonomy" id="266149"/>
    <lineage>
        <taxon>Eukaryota</taxon>
        <taxon>Sar</taxon>
        <taxon>Alveolata</taxon>
        <taxon>Ciliophora</taxon>
        <taxon>Intramacronucleata</taxon>
        <taxon>Oligohymenophorea</taxon>
        <taxon>Scuticociliatia</taxon>
        <taxon>Philasterida</taxon>
        <taxon>Pseudocohnilembidae</taxon>
        <taxon>Pseudocohnilembus</taxon>
    </lineage>
</organism>
<comment type="caution">
    <text evidence="2">The sequence shown here is derived from an EMBL/GenBank/DDBJ whole genome shotgun (WGS) entry which is preliminary data.</text>
</comment>
<protein>
    <submittedName>
        <fullName evidence="2">GSKIP domain</fullName>
    </submittedName>
</protein>
<dbReference type="SUPFAM" id="SSF103107">
    <property type="entry name" value="Hypothetical protein c14orf129, hspc210"/>
    <property type="match status" value="1"/>
</dbReference>
<dbReference type="InterPro" id="IPR007967">
    <property type="entry name" value="GSKIP_dom"/>
</dbReference>
<dbReference type="OMA" id="TEYIEML"/>
<dbReference type="Pfam" id="PF05303">
    <property type="entry name" value="GSKIP_dom"/>
    <property type="match status" value="1"/>
</dbReference>
<proteinExistence type="predicted"/>
<dbReference type="InterPro" id="IPR023231">
    <property type="entry name" value="GSKIP_dom_sf"/>
</dbReference>
<dbReference type="AlphaFoldDB" id="A0A0V0RAH9"/>
<dbReference type="Gene3D" id="3.30.2280.10">
    <property type="entry name" value="Hypothetical protein (hspc210)"/>
    <property type="match status" value="1"/>
</dbReference>
<name>A0A0V0RAH9_PSEPJ</name>
<gene>
    <name evidence="2" type="ORF">PPERSA_07733</name>
</gene>
<evidence type="ECO:0000313" key="3">
    <source>
        <dbReference type="Proteomes" id="UP000054937"/>
    </source>
</evidence>
<reference evidence="2 3" key="1">
    <citation type="journal article" date="2015" name="Sci. Rep.">
        <title>Genome of the facultative scuticociliatosis pathogen Pseudocohnilembus persalinus provides insight into its virulence through horizontal gene transfer.</title>
        <authorList>
            <person name="Xiong J."/>
            <person name="Wang G."/>
            <person name="Cheng J."/>
            <person name="Tian M."/>
            <person name="Pan X."/>
            <person name="Warren A."/>
            <person name="Jiang C."/>
            <person name="Yuan D."/>
            <person name="Miao W."/>
        </authorList>
    </citation>
    <scope>NUCLEOTIDE SEQUENCE [LARGE SCALE GENOMIC DNA]</scope>
    <source>
        <strain evidence="2">36N120E</strain>
    </source>
</reference>
<keyword evidence="3" id="KW-1185">Reference proteome</keyword>
<feature type="domain" description="GSKIP" evidence="1">
    <location>
        <begin position="16"/>
        <end position="106"/>
    </location>
</feature>
<dbReference type="Proteomes" id="UP000054937">
    <property type="component" value="Unassembled WGS sequence"/>
</dbReference>
<dbReference type="EMBL" id="LDAU01000003">
    <property type="protein sequence ID" value="KRX11208.1"/>
    <property type="molecule type" value="Genomic_DNA"/>
</dbReference>
<evidence type="ECO:0000313" key="2">
    <source>
        <dbReference type="EMBL" id="KRX11208.1"/>
    </source>
</evidence>
<evidence type="ECO:0000259" key="1">
    <source>
        <dbReference type="Pfam" id="PF05303"/>
    </source>
</evidence>
<sequence length="108" mass="12793">MNTRDCNEEIDFEQEVAEFIENNFVNKIEFYNKKTEYIEMLITTLEGDDIYCICSSQNGIRIIPEKSKVKKLYQTAFDTFEGLLQTYSFEYGKKFNNDLQTKLEELAK</sequence>
<dbReference type="InParanoid" id="A0A0V0RAH9"/>
<accession>A0A0V0RAH9</accession>